<accession>A0A6S6SDU6</accession>
<dbReference type="EMBL" id="CACVAS010000036">
    <property type="protein sequence ID" value="CAA6805815.1"/>
    <property type="molecule type" value="Genomic_DNA"/>
</dbReference>
<sequence length="242" mass="25993">VAKGLATAVTTGALAGAASGAILTRSFSGAMKGALFGALSAGVLQGVSNATSSLFKVDIKHSIGKLMRAGMHKAAAFKSIANGLSRGLISKLQGGSFKRSFLMSTGSSALRALYMKVVGYESTLQRGEEYEKKDWNKYVTNYKIGNTPFLPNTIGRNELLGGENWYSFENIGRQGGLVSRLTNLIPGFNSFSKFHDELVKGGGVTEAYNFGSMVPSLAVNYASIYNQNIDVIHMTENNRRRR</sequence>
<proteinExistence type="predicted"/>
<reference evidence="1" key="1">
    <citation type="submission" date="2020-01" db="EMBL/GenBank/DDBJ databases">
        <authorList>
            <person name="Meier V. D."/>
            <person name="Meier V D."/>
        </authorList>
    </citation>
    <scope>NUCLEOTIDE SEQUENCE</scope>
    <source>
        <strain evidence="1">HLG_WM_MAG_01</strain>
    </source>
</reference>
<organism evidence="1">
    <name type="scientific">uncultured Sulfurovum sp</name>
    <dbReference type="NCBI Taxonomy" id="269237"/>
    <lineage>
        <taxon>Bacteria</taxon>
        <taxon>Pseudomonadati</taxon>
        <taxon>Campylobacterota</taxon>
        <taxon>Epsilonproteobacteria</taxon>
        <taxon>Campylobacterales</taxon>
        <taxon>Sulfurovaceae</taxon>
        <taxon>Sulfurovum</taxon>
        <taxon>environmental samples</taxon>
    </lineage>
</organism>
<name>A0A6S6SDU6_9BACT</name>
<dbReference type="AlphaFoldDB" id="A0A6S6SDU6"/>
<gene>
    <name evidence="1" type="ORF">HELGO_WM3040</name>
</gene>
<protein>
    <submittedName>
        <fullName evidence="1">Uncharacterized protein</fullName>
    </submittedName>
</protein>
<evidence type="ECO:0000313" key="1">
    <source>
        <dbReference type="EMBL" id="CAA6805815.1"/>
    </source>
</evidence>
<feature type="non-terminal residue" evidence="1">
    <location>
        <position position="1"/>
    </location>
</feature>